<dbReference type="Pfam" id="PF07209">
    <property type="entry name" value="DUF1415"/>
    <property type="match status" value="1"/>
</dbReference>
<evidence type="ECO:0000313" key="6">
    <source>
        <dbReference type="EMBL" id="CAI3980702.1"/>
    </source>
</evidence>
<dbReference type="PROSITE" id="PS50082">
    <property type="entry name" value="WD_REPEATS_2"/>
    <property type="match status" value="2"/>
</dbReference>
<dbReference type="SMART" id="SM00320">
    <property type="entry name" value="WD40"/>
    <property type="match status" value="7"/>
</dbReference>
<dbReference type="GO" id="GO:0043130">
    <property type="term" value="F:ubiquitin binding"/>
    <property type="evidence" value="ECO:0007669"/>
    <property type="project" value="TreeGrafter"/>
</dbReference>
<feature type="repeat" description="WD" evidence="4">
    <location>
        <begin position="759"/>
        <end position="776"/>
    </location>
</feature>
<evidence type="ECO:0000256" key="5">
    <source>
        <dbReference type="SAM" id="Phobius"/>
    </source>
</evidence>
<dbReference type="Gene3D" id="1.20.58.2190">
    <property type="match status" value="1"/>
</dbReference>
<keyword evidence="1" id="KW-0963">Cytoplasm</keyword>
<dbReference type="InterPro" id="IPR001680">
    <property type="entry name" value="WD40_rpt"/>
</dbReference>
<protein>
    <submittedName>
        <fullName evidence="8">UBA domain-containing protein</fullName>
    </submittedName>
</protein>
<evidence type="ECO:0000313" key="7">
    <source>
        <dbReference type="EMBL" id="CAL1134077.1"/>
    </source>
</evidence>
<dbReference type="PROSITE" id="PS50330">
    <property type="entry name" value="UIM"/>
    <property type="match status" value="1"/>
</dbReference>
<evidence type="ECO:0000313" key="9">
    <source>
        <dbReference type="Proteomes" id="UP001152797"/>
    </source>
</evidence>
<keyword evidence="5" id="KW-1133">Transmembrane helix</keyword>
<evidence type="ECO:0000256" key="3">
    <source>
        <dbReference type="ARBA" id="ARBA00022737"/>
    </source>
</evidence>
<comment type="caution">
    <text evidence="6">The sequence shown here is derived from an EMBL/GenBank/DDBJ whole genome shotgun (WGS) entry which is preliminary data.</text>
</comment>
<keyword evidence="3" id="KW-0677">Repeat</keyword>
<dbReference type="InterPro" id="IPR036322">
    <property type="entry name" value="WD40_repeat_dom_sf"/>
</dbReference>
<dbReference type="PRINTS" id="PR00320">
    <property type="entry name" value="GPROTEINBRPT"/>
</dbReference>
<keyword evidence="5" id="KW-0472">Membrane</keyword>
<evidence type="ECO:0000313" key="8">
    <source>
        <dbReference type="EMBL" id="CAL4768014.1"/>
    </source>
</evidence>
<dbReference type="AlphaFoldDB" id="A0A9P1BVZ1"/>
<reference evidence="7" key="2">
    <citation type="submission" date="2024-04" db="EMBL/GenBank/DDBJ databases">
        <authorList>
            <person name="Chen Y."/>
            <person name="Shah S."/>
            <person name="Dougan E. K."/>
            <person name="Thang M."/>
            <person name="Chan C."/>
        </authorList>
    </citation>
    <scope>NUCLEOTIDE SEQUENCE [LARGE SCALE GENOMIC DNA]</scope>
</reference>
<gene>
    <name evidence="6" type="ORF">C1SCF055_LOCUS8562</name>
</gene>
<dbReference type="OrthoDB" id="336240at2759"/>
<accession>A0A9P1BVZ1</accession>
<keyword evidence="5" id="KW-0812">Transmembrane</keyword>
<dbReference type="SUPFAM" id="SSF50978">
    <property type="entry name" value="WD40 repeat-like"/>
    <property type="match status" value="1"/>
</dbReference>
<dbReference type="PANTHER" id="PTHR19849:SF0">
    <property type="entry name" value="PHOSPHOLIPASE A-2-ACTIVATING PROTEIN"/>
    <property type="match status" value="1"/>
</dbReference>
<dbReference type="EMBL" id="CAMXCT010000578">
    <property type="protein sequence ID" value="CAI3980702.1"/>
    <property type="molecule type" value="Genomic_DNA"/>
</dbReference>
<evidence type="ECO:0000256" key="2">
    <source>
        <dbReference type="ARBA" id="ARBA00022574"/>
    </source>
</evidence>
<dbReference type="SUPFAM" id="SSF143503">
    <property type="entry name" value="PUG domain-like"/>
    <property type="match status" value="1"/>
</dbReference>
<dbReference type="GO" id="GO:0043161">
    <property type="term" value="P:proteasome-mediated ubiquitin-dependent protein catabolic process"/>
    <property type="evidence" value="ECO:0007669"/>
    <property type="project" value="TreeGrafter"/>
</dbReference>
<dbReference type="CDD" id="cd09212">
    <property type="entry name" value="PUB"/>
    <property type="match status" value="1"/>
</dbReference>
<dbReference type="GO" id="GO:0005634">
    <property type="term" value="C:nucleus"/>
    <property type="evidence" value="ECO:0007669"/>
    <property type="project" value="TreeGrafter"/>
</dbReference>
<evidence type="ECO:0000256" key="1">
    <source>
        <dbReference type="ARBA" id="ARBA00022490"/>
    </source>
</evidence>
<sequence length="876" mass="93839">MEAEMLVDGLNGQPGAPETTLLVLDPSQSFCATWQSFVQTSWTLQQEAIHAPGFAELLQIVLFHPAAVHSVYAEGPPDPADFTIRAPFPTVHLLREADVMKAVTSYPDTAQIPARNKAKLRSRGLAFCEERWSVAFYRHGHGRMKNTVSAIDTIFACLFLGLLRLATGISDRPMWEKLRWAIPPGVFVFLVITLSTWANFLSYQSFALSAPSELIFVWIFARLLQPQERRRPCYPDLPPVVATTLGTVLLSLAEISGDGHGAHGVEALGAALLCRAASALMMVSLRSSCVVLEGVSKKDTVSVVEIAYWKMLVTSCLCLPYAFLTEGLSPWRSMGSTAFWADQSSALLLSGSVLITMGFQWSTVGLNRSFRSPLCALLESTLKPLTACALVLVLADSPYQKILGLKQPKNATDIVGLCCLLLGLLLNLLTCKSVKDAPGERPLTPLDFMDDAMEDDDLAAAMAMSMEVEGPAAKAVRQLREKNSEAQLAEASSIQVKSPSEEKYRRVKLSNKKISMALSCAGAEELLGAAGFAKTEDQLEVPSDSPPEKVKADAEAALEALSFVKGHMVLSAQLRAEGEVRCVTTLASGGLAFGSMDNLIRVYGAPGSGGFSQPRILSGHQRRAGVDGVLALVVMEGDQLVSAGRDGRIIVWKDGVEVADLKGHGEGIQGTNVHVVSSLATDGRSLISGGWDKTVRLWENQSQKFVMAGHDIAVNAVAGLSNGDIVSGSGDQSIGIWRNGQKVMTLQAKQVVRALCALDGSRVAAGSNDGFVRLWDASGKMLAERQVAQSYVLSLSRHGPELAAGCSEGQVVILSTEGLQVKEELQVLAEAYGLSFFPNGDLAVACGDGSCTVWTRSAQRAAGKVERPWVGFLGGF</sequence>
<feature type="transmembrane region" description="Helical" evidence="5">
    <location>
        <begin position="178"/>
        <end position="200"/>
    </location>
</feature>
<dbReference type="InterPro" id="IPR009858">
    <property type="entry name" value="DUF1415"/>
</dbReference>
<dbReference type="InterPro" id="IPR020472">
    <property type="entry name" value="WD40_PAC1"/>
</dbReference>
<dbReference type="GO" id="GO:0010992">
    <property type="term" value="P:ubiquitin recycling"/>
    <property type="evidence" value="ECO:0007669"/>
    <property type="project" value="TreeGrafter"/>
</dbReference>
<evidence type="ECO:0000256" key="4">
    <source>
        <dbReference type="PROSITE-ProRule" id="PRU00221"/>
    </source>
</evidence>
<dbReference type="InterPro" id="IPR003903">
    <property type="entry name" value="UIM_dom"/>
</dbReference>
<dbReference type="Gene3D" id="2.130.10.10">
    <property type="entry name" value="YVTN repeat-like/Quinoprotein amine dehydrogenase"/>
    <property type="match status" value="1"/>
</dbReference>
<keyword evidence="2 4" id="KW-0853">WD repeat</keyword>
<dbReference type="InterPro" id="IPR036339">
    <property type="entry name" value="PUB-like_dom_sf"/>
</dbReference>
<dbReference type="InterPro" id="IPR015943">
    <property type="entry name" value="WD40/YVTN_repeat-like_dom_sf"/>
</dbReference>
<feature type="repeat" description="WD" evidence="4">
    <location>
        <begin position="682"/>
        <end position="708"/>
    </location>
</feature>
<dbReference type="Proteomes" id="UP001152797">
    <property type="component" value="Unassembled WGS sequence"/>
</dbReference>
<reference evidence="6" key="1">
    <citation type="submission" date="2022-10" db="EMBL/GenBank/DDBJ databases">
        <authorList>
            <person name="Chen Y."/>
            <person name="Dougan E. K."/>
            <person name="Chan C."/>
            <person name="Rhodes N."/>
            <person name="Thang M."/>
        </authorList>
    </citation>
    <scope>NUCLEOTIDE SEQUENCE</scope>
</reference>
<dbReference type="GO" id="GO:0005737">
    <property type="term" value="C:cytoplasm"/>
    <property type="evidence" value="ECO:0007669"/>
    <property type="project" value="TreeGrafter"/>
</dbReference>
<feature type="transmembrane region" description="Helical" evidence="5">
    <location>
        <begin position="148"/>
        <end position="166"/>
    </location>
</feature>
<dbReference type="PANTHER" id="PTHR19849">
    <property type="entry name" value="PHOSPHOLIPASE A-2-ACTIVATING PROTEIN"/>
    <property type="match status" value="1"/>
</dbReference>
<dbReference type="EMBL" id="CAMXCT030000578">
    <property type="protein sequence ID" value="CAL4768014.1"/>
    <property type="molecule type" value="Genomic_DNA"/>
</dbReference>
<name>A0A9P1BVZ1_9DINO</name>
<dbReference type="EMBL" id="CAMXCT020000578">
    <property type="protein sequence ID" value="CAL1134077.1"/>
    <property type="molecule type" value="Genomic_DNA"/>
</dbReference>
<dbReference type="Pfam" id="PF00400">
    <property type="entry name" value="WD40"/>
    <property type="match status" value="4"/>
</dbReference>
<organism evidence="6">
    <name type="scientific">Cladocopium goreaui</name>
    <dbReference type="NCBI Taxonomy" id="2562237"/>
    <lineage>
        <taxon>Eukaryota</taxon>
        <taxon>Sar</taxon>
        <taxon>Alveolata</taxon>
        <taxon>Dinophyceae</taxon>
        <taxon>Suessiales</taxon>
        <taxon>Symbiodiniaceae</taxon>
        <taxon>Cladocopium</taxon>
    </lineage>
</organism>
<keyword evidence="9" id="KW-1185">Reference proteome</keyword>
<proteinExistence type="predicted"/>